<proteinExistence type="predicted"/>
<evidence type="ECO:0000313" key="3">
    <source>
        <dbReference type="EMBL" id="KRO00784.1"/>
    </source>
</evidence>
<keyword evidence="2" id="KW-1133">Transmembrane helix</keyword>
<dbReference type="AlphaFoldDB" id="A0A0R2LMX7"/>
<keyword evidence="2" id="KW-0812">Transmembrane</keyword>
<dbReference type="Gene3D" id="3.40.50.1820">
    <property type="entry name" value="alpha/beta hydrolase"/>
    <property type="match status" value="1"/>
</dbReference>
<sequence>MKIKTWVLTALGIILTIVLVIVSLNWSRNNVSDLMRVHNSKMSPVIMIPGSSATENRFDTLVKKLNKNNRNPHSLIKVKVTTDDKLHFSGRLRQGDNEPIIVVAFENNHDGYSNIKKQARWFNIAFKQLTKQYNFNNFKGIGHSNGGLIYTAFLENYYSSYSNQIKIKQLMTIGSPYNFNEKSVHHKTQMLSDFIEDKKKIPTSLSVYFVAGTETYNSDGLVPLGSVMAGKYIYQGQVKHFTTISVSGSDAQHSDLPQNDQIIDLINRYILDPQQKPQGRQGQQGRQDSHSPDLDGK</sequence>
<dbReference type="RefSeq" id="WP_057879524.1">
    <property type="nucleotide sequence ID" value="NZ_JQCF01000001.1"/>
</dbReference>
<evidence type="ECO:0000256" key="2">
    <source>
        <dbReference type="SAM" id="Phobius"/>
    </source>
</evidence>
<keyword evidence="2" id="KW-0472">Membrane</keyword>
<comment type="caution">
    <text evidence="3">The sequence shown here is derived from an EMBL/GenBank/DDBJ whole genome shotgun (WGS) entry which is preliminary data.</text>
</comment>
<dbReference type="SUPFAM" id="SSF53474">
    <property type="entry name" value="alpha/beta-Hydrolases"/>
    <property type="match status" value="1"/>
</dbReference>
<dbReference type="InterPro" id="IPR029058">
    <property type="entry name" value="AB_hydrolase_fold"/>
</dbReference>
<protein>
    <submittedName>
        <fullName evidence="3">Cell surface hydrolase</fullName>
    </submittedName>
</protein>
<keyword evidence="4" id="KW-1185">Reference proteome</keyword>
<dbReference type="InterPro" id="IPR010315">
    <property type="entry name" value="DUF915_hydro-like"/>
</dbReference>
<dbReference type="PATRIC" id="fig|993692.3.peg.104"/>
<dbReference type="STRING" id="993692.IV57_GL000104"/>
<keyword evidence="3" id="KW-0378">Hydrolase</keyword>
<name>A0A0R2LMX7_9LACO</name>
<feature type="transmembrane region" description="Helical" evidence="2">
    <location>
        <begin position="6"/>
        <end position="26"/>
    </location>
</feature>
<feature type="compositionally biased region" description="Basic and acidic residues" evidence="1">
    <location>
        <begin position="287"/>
        <end position="297"/>
    </location>
</feature>
<feature type="compositionally biased region" description="Low complexity" evidence="1">
    <location>
        <begin position="273"/>
        <end position="286"/>
    </location>
</feature>
<dbReference type="EMBL" id="JQCF01000001">
    <property type="protein sequence ID" value="KRO00784.1"/>
    <property type="molecule type" value="Genomic_DNA"/>
</dbReference>
<gene>
    <name evidence="3" type="ORF">IV57_GL000104</name>
</gene>
<dbReference type="GO" id="GO:0016787">
    <property type="term" value="F:hydrolase activity"/>
    <property type="evidence" value="ECO:0007669"/>
    <property type="project" value="UniProtKB-KW"/>
</dbReference>
<dbReference type="Proteomes" id="UP000051006">
    <property type="component" value="Unassembled WGS sequence"/>
</dbReference>
<dbReference type="Pfam" id="PF06028">
    <property type="entry name" value="DUF915"/>
    <property type="match status" value="1"/>
</dbReference>
<feature type="region of interest" description="Disordered" evidence="1">
    <location>
        <begin position="273"/>
        <end position="297"/>
    </location>
</feature>
<evidence type="ECO:0000313" key="4">
    <source>
        <dbReference type="Proteomes" id="UP000051006"/>
    </source>
</evidence>
<reference evidence="3 4" key="1">
    <citation type="journal article" date="2015" name="Genome Announc.">
        <title>Expanding the biotechnology potential of lactobacilli through comparative genomics of 213 strains and associated genera.</title>
        <authorList>
            <person name="Sun Z."/>
            <person name="Harris H.M."/>
            <person name="McCann A."/>
            <person name="Guo C."/>
            <person name="Argimon S."/>
            <person name="Zhang W."/>
            <person name="Yang X."/>
            <person name="Jeffery I.B."/>
            <person name="Cooney J.C."/>
            <person name="Kagawa T.F."/>
            <person name="Liu W."/>
            <person name="Song Y."/>
            <person name="Salvetti E."/>
            <person name="Wrobel A."/>
            <person name="Rasinkangas P."/>
            <person name="Parkhill J."/>
            <person name="Rea M.C."/>
            <person name="O'Sullivan O."/>
            <person name="Ritari J."/>
            <person name="Douillard F.P."/>
            <person name="Paul Ross R."/>
            <person name="Yang R."/>
            <person name="Briner A.E."/>
            <person name="Felis G.E."/>
            <person name="de Vos W.M."/>
            <person name="Barrangou R."/>
            <person name="Klaenhammer T.R."/>
            <person name="Caufield P.W."/>
            <person name="Cui Y."/>
            <person name="Zhang H."/>
            <person name="O'Toole P.W."/>
        </authorList>
    </citation>
    <scope>NUCLEOTIDE SEQUENCE [LARGE SCALE GENOMIC DNA]</scope>
    <source>
        <strain evidence="3 4">DSM 24716</strain>
    </source>
</reference>
<organism evidence="3 4">
    <name type="scientific">Companilactobacillus kimchiensis</name>
    <dbReference type="NCBI Taxonomy" id="993692"/>
    <lineage>
        <taxon>Bacteria</taxon>
        <taxon>Bacillati</taxon>
        <taxon>Bacillota</taxon>
        <taxon>Bacilli</taxon>
        <taxon>Lactobacillales</taxon>
        <taxon>Lactobacillaceae</taxon>
        <taxon>Companilactobacillus</taxon>
    </lineage>
</organism>
<evidence type="ECO:0000256" key="1">
    <source>
        <dbReference type="SAM" id="MobiDB-lite"/>
    </source>
</evidence>
<dbReference type="OrthoDB" id="2157689at2"/>
<accession>A0A0R2LMX7</accession>